<organism evidence="8 9">
    <name type="scientific">Peronospora matthiolae</name>
    <dbReference type="NCBI Taxonomy" id="2874970"/>
    <lineage>
        <taxon>Eukaryota</taxon>
        <taxon>Sar</taxon>
        <taxon>Stramenopiles</taxon>
        <taxon>Oomycota</taxon>
        <taxon>Peronosporomycetes</taxon>
        <taxon>Peronosporales</taxon>
        <taxon>Peronosporaceae</taxon>
        <taxon>Peronospora</taxon>
    </lineage>
</organism>
<reference evidence="8" key="1">
    <citation type="submission" date="2024-01" db="EMBL/GenBank/DDBJ databases">
        <authorList>
            <person name="Webb A."/>
        </authorList>
    </citation>
    <scope>NUCLEOTIDE SEQUENCE</scope>
    <source>
        <strain evidence="8">Pm1</strain>
    </source>
</reference>
<keyword evidence="4" id="KW-0804">Transcription</keyword>
<dbReference type="EMBL" id="CAKLBY020000339">
    <property type="protein sequence ID" value="CAK7945966.1"/>
    <property type="molecule type" value="Genomic_DNA"/>
</dbReference>
<dbReference type="PANTHER" id="PTHR11945:SF534">
    <property type="entry name" value="MYOCYTE-SPECIFIC ENHANCER FACTOR 2"/>
    <property type="match status" value="1"/>
</dbReference>
<comment type="caution">
    <text evidence="8">The sequence shown here is derived from an EMBL/GenBank/DDBJ whole genome shotgun (WGS) entry which is preliminary data.</text>
</comment>
<evidence type="ECO:0000259" key="7">
    <source>
        <dbReference type="PROSITE" id="PS50066"/>
    </source>
</evidence>
<evidence type="ECO:0000256" key="6">
    <source>
        <dbReference type="SAM" id="MobiDB-lite"/>
    </source>
</evidence>
<sequence>MGRKKIQIKRIEDDRNRQVTFAKRKNGLFKKAMELSKLCDCEIALIVFDTNNKLYQYSSTGVDQILLKYTEYGEPSETKDNNDYEIMFGEKKKQLQQAAKEATAAAVTGYTSADYSMAYEPDSNGVAVHSFQSMHGGMDGTSLELGNDLDQYVLNSCSRPLTQKKRARGGFQQLLKKEHISYTPPTLPMYQHGTGALGGLPNQRTLAAIPNLSSALPSPTIVAGMLPYDFSAQTNAGLFGQQTMLIGGMSGELYDSRGGALGLNLMSSDYRHRGDSSVYPQQLQSKDAFYVPKPSILPDTTADNRQSSMDECGEPFADGEMPQFDEIVCKAENFSDLPQHDDLPDNGEYILPAKQKEVTTARDKLVPDPVPSLNCESKQSRHDDAFFSRSAKCSDIQVASPTKAATSSGARPPSVTSDTLSTDFEKRSRTELSGPAASLQKRQRVVV</sequence>
<accession>A0AAV1VGB0</accession>
<evidence type="ECO:0000256" key="5">
    <source>
        <dbReference type="ARBA" id="ARBA00023242"/>
    </source>
</evidence>
<evidence type="ECO:0000256" key="1">
    <source>
        <dbReference type="ARBA" id="ARBA00004123"/>
    </source>
</evidence>
<protein>
    <recommendedName>
        <fullName evidence="7">MADS-box domain-containing protein</fullName>
    </recommendedName>
</protein>
<dbReference type="PROSITE" id="PS00350">
    <property type="entry name" value="MADS_BOX_1"/>
    <property type="match status" value="1"/>
</dbReference>
<gene>
    <name evidence="8" type="ORF">PM001_LOCUS31116</name>
</gene>
<dbReference type="SMART" id="SM00432">
    <property type="entry name" value="MADS"/>
    <property type="match status" value="1"/>
</dbReference>
<dbReference type="GO" id="GO:0000978">
    <property type="term" value="F:RNA polymerase II cis-regulatory region sequence-specific DNA binding"/>
    <property type="evidence" value="ECO:0007669"/>
    <property type="project" value="TreeGrafter"/>
</dbReference>
<dbReference type="PANTHER" id="PTHR11945">
    <property type="entry name" value="MADS BOX PROTEIN"/>
    <property type="match status" value="1"/>
</dbReference>
<keyword evidence="2" id="KW-0805">Transcription regulation</keyword>
<comment type="subcellular location">
    <subcellularLocation>
        <location evidence="1">Nucleus</location>
    </subcellularLocation>
</comment>
<evidence type="ECO:0000256" key="3">
    <source>
        <dbReference type="ARBA" id="ARBA00023125"/>
    </source>
</evidence>
<dbReference type="GO" id="GO:0046983">
    <property type="term" value="F:protein dimerization activity"/>
    <property type="evidence" value="ECO:0007669"/>
    <property type="project" value="InterPro"/>
</dbReference>
<dbReference type="InterPro" id="IPR002100">
    <property type="entry name" value="TF_MADSbox"/>
</dbReference>
<feature type="domain" description="MADS-box" evidence="7">
    <location>
        <begin position="1"/>
        <end position="61"/>
    </location>
</feature>
<dbReference type="Pfam" id="PF00319">
    <property type="entry name" value="SRF-TF"/>
    <property type="match status" value="1"/>
</dbReference>
<dbReference type="InterPro" id="IPR033896">
    <property type="entry name" value="MEF2-like_N"/>
</dbReference>
<dbReference type="CDD" id="cd00265">
    <property type="entry name" value="MADS_MEF2_like"/>
    <property type="match status" value="1"/>
</dbReference>
<dbReference type="AlphaFoldDB" id="A0AAV1VGB0"/>
<keyword evidence="3" id="KW-0238">DNA-binding</keyword>
<dbReference type="SUPFAM" id="SSF55455">
    <property type="entry name" value="SRF-like"/>
    <property type="match status" value="1"/>
</dbReference>
<dbReference type="GO" id="GO:0000981">
    <property type="term" value="F:DNA-binding transcription factor activity, RNA polymerase II-specific"/>
    <property type="evidence" value="ECO:0007669"/>
    <property type="project" value="TreeGrafter"/>
</dbReference>
<keyword evidence="5" id="KW-0539">Nucleus</keyword>
<dbReference type="GO" id="GO:0045944">
    <property type="term" value="P:positive regulation of transcription by RNA polymerase II"/>
    <property type="evidence" value="ECO:0007669"/>
    <property type="project" value="InterPro"/>
</dbReference>
<dbReference type="GO" id="GO:0005634">
    <property type="term" value="C:nucleus"/>
    <property type="evidence" value="ECO:0007669"/>
    <property type="project" value="UniProtKB-SubCell"/>
</dbReference>
<proteinExistence type="predicted"/>
<feature type="region of interest" description="Disordered" evidence="6">
    <location>
        <begin position="399"/>
        <end position="447"/>
    </location>
</feature>
<name>A0AAV1VGB0_9STRA</name>
<dbReference type="InterPro" id="IPR036879">
    <property type="entry name" value="TF_MADSbox_sf"/>
</dbReference>
<feature type="compositionally biased region" description="Polar residues" evidence="6">
    <location>
        <begin position="399"/>
        <end position="422"/>
    </location>
</feature>
<evidence type="ECO:0000256" key="4">
    <source>
        <dbReference type="ARBA" id="ARBA00023163"/>
    </source>
</evidence>
<dbReference type="Proteomes" id="UP001162060">
    <property type="component" value="Unassembled WGS sequence"/>
</dbReference>
<evidence type="ECO:0000313" key="9">
    <source>
        <dbReference type="Proteomes" id="UP001162060"/>
    </source>
</evidence>
<dbReference type="PRINTS" id="PR00404">
    <property type="entry name" value="MADSDOMAIN"/>
</dbReference>
<dbReference type="PROSITE" id="PS50066">
    <property type="entry name" value="MADS_BOX_2"/>
    <property type="match status" value="1"/>
</dbReference>
<evidence type="ECO:0000256" key="2">
    <source>
        <dbReference type="ARBA" id="ARBA00023015"/>
    </source>
</evidence>
<evidence type="ECO:0000313" key="8">
    <source>
        <dbReference type="EMBL" id="CAK7945966.1"/>
    </source>
</evidence>
<dbReference type="Gene3D" id="3.40.1810.10">
    <property type="entry name" value="Transcription factor, MADS-box"/>
    <property type="match status" value="1"/>
</dbReference>